<evidence type="ECO:0000313" key="2">
    <source>
        <dbReference type="Proteomes" id="UP000184404"/>
    </source>
</evidence>
<protein>
    <submittedName>
        <fullName evidence="1">Uncharacterized protein</fullName>
    </submittedName>
</protein>
<proteinExistence type="predicted"/>
<reference evidence="1 2" key="1">
    <citation type="submission" date="2016-11" db="EMBL/GenBank/DDBJ databases">
        <authorList>
            <person name="Jaros S."/>
            <person name="Januszkiewicz K."/>
            <person name="Wedrychowicz H."/>
        </authorList>
    </citation>
    <scope>NUCLEOTIDE SEQUENCE [LARGE SCALE GENOMIC DNA]</scope>
    <source>
        <strain evidence="1 2">DSM 10502</strain>
    </source>
</reference>
<accession>A0A1M4W2Y2</accession>
<dbReference type="RefSeq" id="WP_072935171.1">
    <property type="nucleotide sequence ID" value="NZ_FQUG01000004.1"/>
</dbReference>
<sequence length="281" mass="32341">MPSDKITKARKASLYKFCEKNHSDLFKSVSLNYIEMKSNPAIQISKTGYGYIDLTSGKQINKAGTFASANAIDFLVRYLNYDFYSAVCELSKDEYQFSEKNKPHQFSIPSKLNYDDALVNYLTMKKISKDLINKLESDNLLYLSDNYGFDNIVFLNKEKNYGERVGTDLRNEFYRLLYGVSPSECWSFADIENYDTAYICTTALEAMSLYELNKRFNKIRNGLFVSIGNPQRIRAINKILLNEQIKEVVIASKCINDISNEKIYRRISPSKASWNNCLATI</sequence>
<dbReference type="Proteomes" id="UP000184404">
    <property type="component" value="Unassembled WGS sequence"/>
</dbReference>
<evidence type="ECO:0000313" key="1">
    <source>
        <dbReference type="EMBL" id="SHE75588.1"/>
    </source>
</evidence>
<dbReference type="STRING" id="1123243.SAMN02745190_01079"/>
<gene>
    <name evidence="1" type="ORF">SAMN02745190_01079</name>
</gene>
<name>A0A1M4W2Y2_9FIRM</name>
<organism evidence="1 2">
    <name type="scientific">Schwartzia succinivorans DSM 10502</name>
    <dbReference type="NCBI Taxonomy" id="1123243"/>
    <lineage>
        <taxon>Bacteria</taxon>
        <taxon>Bacillati</taxon>
        <taxon>Bacillota</taxon>
        <taxon>Negativicutes</taxon>
        <taxon>Selenomonadales</taxon>
        <taxon>Selenomonadaceae</taxon>
        <taxon>Schwartzia</taxon>
    </lineage>
</organism>
<dbReference type="AlphaFoldDB" id="A0A1M4W2Y2"/>
<keyword evidence="2" id="KW-1185">Reference proteome</keyword>
<dbReference type="EMBL" id="FQUG01000004">
    <property type="protein sequence ID" value="SHE75588.1"/>
    <property type="molecule type" value="Genomic_DNA"/>
</dbReference>